<keyword evidence="1" id="KW-0808">Transferase</keyword>
<dbReference type="EMBL" id="AP014938">
    <property type="protein sequence ID" value="BAS20060.1"/>
    <property type="molecule type" value="Genomic_DNA"/>
</dbReference>
<gene>
    <name evidence="1" type="ORF">RM6536_0813</name>
</gene>
<dbReference type="Gene3D" id="3.40.250.10">
    <property type="entry name" value="Rhodanese-like domain"/>
    <property type="match status" value="1"/>
</dbReference>
<dbReference type="PANTHER" id="PTHR43031">
    <property type="entry name" value="FAD-DEPENDENT OXIDOREDUCTASE"/>
    <property type="match status" value="1"/>
</dbReference>
<reference evidence="2" key="1">
    <citation type="submission" date="2015-08" db="EMBL/GenBank/DDBJ databases">
        <title>Complete genome sequence of Rothia mucilaginosa strain NUM-Rm6536.</title>
        <authorList>
            <person name="Nambu T."/>
        </authorList>
    </citation>
    <scope>NUCLEOTIDE SEQUENCE [LARGE SCALE GENOMIC DNA]</scope>
    <source>
        <strain evidence="2">NUM-Rm6536</strain>
    </source>
</reference>
<proteinExistence type="predicted"/>
<dbReference type="SUPFAM" id="SSF52821">
    <property type="entry name" value="Rhodanese/Cell cycle control phosphatase"/>
    <property type="match status" value="1"/>
</dbReference>
<sequence length="110" mass="11550">MTAVPQVDPRDVPAGATIIDVREDYEWEGGHATGAKHITLGTIAERLAELPAPGEDFYVICHGGGRSNRAATFLREHGYAAHNIAGGTSAWFAAGLPMTSENGEAPAVVH</sequence>
<organism evidence="1">
    <name type="scientific">Rothia mucilaginosa</name>
    <dbReference type="NCBI Taxonomy" id="43675"/>
    <lineage>
        <taxon>Bacteria</taxon>
        <taxon>Bacillati</taxon>
        <taxon>Actinomycetota</taxon>
        <taxon>Actinomycetes</taxon>
        <taxon>Micrococcales</taxon>
        <taxon>Micrococcaceae</taxon>
        <taxon>Rothia</taxon>
    </lineage>
</organism>
<evidence type="ECO:0000313" key="2">
    <source>
        <dbReference type="Proteomes" id="UP000066203"/>
    </source>
</evidence>
<dbReference type="PATRIC" id="fig|43675.28.peg.830"/>
<dbReference type="PANTHER" id="PTHR43031:SF1">
    <property type="entry name" value="PYRIDINE NUCLEOTIDE-DISULPHIDE OXIDOREDUCTASE"/>
    <property type="match status" value="1"/>
</dbReference>
<accession>A0A0K2RZ40</accession>
<dbReference type="PROSITE" id="PS50206">
    <property type="entry name" value="RHODANESE_3"/>
    <property type="match status" value="1"/>
</dbReference>
<dbReference type="Pfam" id="PF00581">
    <property type="entry name" value="Rhodanese"/>
    <property type="match status" value="1"/>
</dbReference>
<dbReference type="InterPro" id="IPR050229">
    <property type="entry name" value="GlpE_sulfurtransferase"/>
</dbReference>
<dbReference type="InterPro" id="IPR036873">
    <property type="entry name" value="Rhodanese-like_dom_sf"/>
</dbReference>
<evidence type="ECO:0000313" key="1">
    <source>
        <dbReference type="EMBL" id="BAS20060.1"/>
    </source>
</evidence>
<protein>
    <submittedName>
        <fullName evidence="1">Putative rhodanese-related sulfurtransferase</fullName>
    </submittedName>
</protein>
<dbReference type="SMART" id="SM00450">
    <property type="entry name" value="RHOD"/>
    <property type="match status" value="1"/>
</dbReference>
<name>A0A0K2RZ40_9MICC</name>
<dbReference type="InterPro" id="IPR001763">
    <property type="entry name" value="Rhodanese-like_dom"/>
</dbReference>
<dbReference type="GO" id="GO:0016740">
    <property type="term" value="F:transferase activity"/>
    <property type="evidence" value="ECO:0007669"/>
    <property type="project" value="UniProtKB-KW"/>
</dbReference>
<dbReference type="RefSeq" id="WP_049350220.1">
    <property type="nucleotide sequence ID" value="NZ_AP014938.1"/>
</dbReference>
<dbReference type="CDD" id="cd00158">
    <property type="entry name" value="RHOD"/>
    <property type="match status" value="1"/>
</dbReference>
<dbReference type="Proteomes" id="UP000066203">
    <property type="component" value="Chromosome"/>
</dbReference>
<dbReference type="AlphaFoldDB" id="A0A0K2RZ40"/>